<dbReference type="Proteomes" id="UP000251075">
    <property type="component" value="Unassembled WGS sequence"/>
</dbReference>
<dbReference type="EMBL" id="PGTO01000032">
    <property type="protein sequence ID" value="RAU20163.1"/>
    <property type="molecule type" value="Genomic_DNA"/>
</dbReference>
<keyword evidence="4" id="KW-1185">Reference proteome</keyword>
<feature type="region of interest" description="Disordered" evidence="1">
    <location>
        <begin position="1"/>
        <end position="39"/>
    </location>
</feature>
<evidence type="ECO:0000313" key="3">
    <source>
        <dbReference type="EMBL" id="RAU20163.1"/>
    </source>
</evidence>
<protein>
    <recommendedName>
        <fullName evidence="2">Antitoxin-like ribbon-helix-helix domain-containing protein</fullName>
    </recommendedName>
</protein>
<dbReference type="Pfam" id="PF20605">
    <property type="entry name" value="Antitox_RHH"/>
    <property type="match status" value="1"/>
</dbReference>
<evidence type="ECO:0000256" key="1">
    <source>
        <dbReference type="SAM" id="MobiDB-lite"/>
    </source>
</evidence>
<dbReference type="RefSeq" id="WP_112147349.1">
    <property type="nucleotide sequence ID" value="NZ_PGTO01000032.1"/>
</dbReference>
<reference evidence="3 4" key="1">
    <citation type="submission" date="2017-11" db="EMBL/GenBank/DDBJ databases">
        <title>Draft genome sequence of magnetotactic bacterium Magnetospirillum kuznetsovii LBB-42.</title>
        <authorList>
            <person name="Grouzdev D.S."/>
            <person name="Rysina M.S."/>
            <person name="Baslerov R.V."/>
            <person name="Koziaeva V."/>
        </authorList>
    </citation>
    <scope>NUCLEOTIDE SEQUENCE [LARGE SCALE GENOMIC DNA]</scope>
    <source>
        <strain evidence="3 4">LBB-42</strain>
    </source>
</reference>
<dbReference type="AlphaFoldDB" id="A0A364NSV1"/>
<organism evidence="3 4">
    <name type="scientific">Paramagnetospirillum kuznetsovii</name>
    <dbReference type="NCBI Taxonomy" id="2053833"/>
    <lineage>
        <taxon>Bacteria</taxon>
        <taxon>Pseudomonadati</taxon>
        <taxon>Pseudomonadota</taxon>
        <taxon>Alphaproteobacteria</taxon>
        <taxon>Rhodospirillales</taxon>
        <taxon>Magnetospirillaceae</taxon>
        <taxon>Paramagnetospirillum</taxon>
    </lineage>
</organism>
<feature type="domain" description="Antitoxin-like ribbon-helix-helix" evidence="2">
    <location>
        <begin position="54"/>
        <end position="90"/>
    </location>
</feature>
<sequence length="93" mass="10012">MSSKRASLTKSPLRRPGVGVVPAPVSSDDVKVATPKSGGLRERSAQQTIYINREAARQLKRMAIAQDCKVHDLMIEAINDLFAKNGLPQIAAA</sequence>
<proteinExistence type="predicted"/>
<evidence type="ECO:0000313" key="4">
    <source>
        <dbReference type="Proteomes" id="UP000251075"/>
    </source>
</evidence>
<comment type="caution">
    <text evidence="3">The sequence shown here is derived from an EMBL/GenBank/DDBJ whole genome shotgun (WGS) entry which is preliminary data.</text>
</comment>
<gene>
    <name evidence="3" type="ORF">CU669_19940</name>
</gene>
<name>A0A364NSV1_9PROT</name>
<feature type="compositionally biased region" description="Polar residues" evidence="1">
    <location>
        <begin position="1"/>
        <end position="10"/>
    </location>
</feature>
<accession>A0A364NSV1</accession>
<dbReference type="InterPro" id="IPR046765">
    <property type="entry name" value="Antitox_RHH"/>
</dbReference>
<evidence type="ECO:0000259" key="2">
    <source>
        <dbReference type="Pfam" id="PF20605"/>
    </source>
</evidence>
<feature type="compositionally biased region" description="Low complexity" evidence="1">
    <location>
        <begin position="17"/>
        <end position="27"/>
    </location>
</feature>
<dbReference type="OrthoDB" id="7190256at2"/>